<dbReference type="AlphaFoldDB" id="A0A933GN16"/>
<comment type="caution">
    <text evidence="1">The sequence shown here is derived from an EMBL/GenBank/DDBJ whole genome shotgun (WGS) entry which is preliminary data.</text>
</comment>
<sequence>MRLMEEILGIANQLFLSAAEMLENEGCVPWTAVVVTMDASPGGYYQTQMLSLAGDKEKAKNLIASGARAANAVAVIMIGEAYMTKLTESDREKFEVIYAALRLHDESLAIKAARIVRENGKPRMGDKISLRHAGESIMIANILPSWSAGAHA</sequence>
<dbReference type="EMBL" id="JACQWF010000365">
    <property type="protein sequence ID" value="MBI4596348.1"/>
    <property type="molecule type" value="Genomic_DNA"/>
</dbReference>
<proteinExistence type="predicted"/>
<reference evidence="1" key="1">
    <citation type="submission" date="2020-07" db="EMBL/GenBank/DDBJ databases">
        <title>Huge and variable diversity of episymbiotic CPR bacteria and DPANN archaea in groundwater ecosystems.</title>
        <authorList>
            <person name="He C.Y."/>
            <person name="Keren R."/>
            <person name="Whittaker M."/>
            <person name="Farag I.F."/>
            <person name="Doudna J."/>
            <person name="Cate J.H.D."/>
            <person name="Banfield J.F."/>
        </authorList>
    </citation>
    <scope>NUCLEOTIDE SEQUENCE</scope>
    <source>
        <strain evidence="1">NC_groundwater_1482_Ag_S-0.65um_47_24</strain>
    </source>
</reference>
<protein>
    <submittedName>
        <fullName evidence="1">Uncharacterized protein</fullName>
    </submittedName>
</protein>
<dbReference type="Proteomes" id="UP000772181">
    <property type="component" value="Unassembled WGS sequence"/>
</dbReference>
<name>A0A933GN16_UNCTE</name>
<organism evidence="1 2">
    <name type="scientific">Tectimicrobiota bacterium</name>
    <dbReference type="NCBI Taxonomy" id="2528274"/>
    <lineage>
        <taxon>Bacteria</taxon>
        <taxon>Pseudomonadati</taxon>
        <taxon>Nitrospinota/Tectimicrobiota group</taxon>
        <taxon>Candidatus Tectimicrobiota</taxon>
    </lineage>
</organism>
<evidence type="ECO:0000313" key="1">
    <source>
        <dbReference type="EMBL" id="MBI4596348.1"/>
    </source>
</evidence>
<evidence type="ECO:0000313" key="2">
    <source>
        <dbReference type="Proteomes" id="UP000772181"/>
    </source>
</evidence>
<accession>A0A933GN16</accession>
<gene>
    <name evidence="1" type="ORF">HY730_08240</name>
</gene>